<proteinExistence type="predicted"/>
<dbReference type="AlphaFoldDB" id="A0A7W9NKA3"/>
<feature type="transmembrane region" description="Helical" evidence="2">
    <location>
        <begin position="51"/>
        <end position="71"/>
    </location>
</feature>
<keyword evidence="2" id="KW-0472">Membrane</keyword>
<sequence length="231" mass="24732">MRKPRAEGGPAARAGDTPQKPRASSGLLSTLLELALSFGLYYLLRAFGIDVFWALTAPAIAVGAVAVLFTVRRGRLDMIGLLVLCELAVTIVLSAVTQSPLVAALREPAYFLIGGVFCLVTLLHRVPFSHAATATLATFGDPKRERAFAHAWAEVPRYRFWQRLITASYGVIMVASALIRAWVLYSATDLAHAIDVSNVISLVAIGVLIATGAVLVQPARKIIEALLGRGQ</sequence>
<evidence type="ECO:0000313" key="3">
    <source>
        <dbReference type="EMBL" id="MBB5895058.1"/>
    </source>
</evidence>
<keyword evidence="2" id="KW-1133">Transmembrane helix</keyword>
<keyword evidence="4" id="KW-1185">Reference proteome</keyword>
<dbReference type="EMBL" id="JACHIR010000001">
    <property type="protein sequence ID" value="MBB5895058.1"/>
    <property type="molecule type" value="Genomic_DNA"/>
</dbReference>
<dbReference type="RefSeq" id="WP_184866893.1">
    <property type="nucleotide sequence ID" value="NZ_JACHIR010000001.1"/>
</dbReference>
<feature type="transmembrane region" description="Helical" evidence="2">
    <location>
        <begin position="78"/>
        <end position="97"/>
    </location>
</feature>
<protein>
    <recommendedName>
        <fullName evidence="5">Intracellular septation protein A</fullName>
    </recommendedName>
</protein>
<comment type="caution">
    <text evidence="3">The sequence shown here is derived from an EMBL/GenBank/DDBJ whole genome shotgun (WGS) entry which is preliminary data.</text>
</comment>
<name>A0A7W9NKA3_9PSEU</name>
<dbReference type="Proteomes" id="UP000585638">
    <property type="component" value="Unassembled WGS sequence"/>
</dbReference>
<dbReference type="NCBIfam" id="NF041646">
    <property type="entry name" value="VC0807_fam"/>
    <property type="match status" value="1"/>
</dbReference>
<feature type="transmembrane region" description="Helical" evidence="2">
    <location>
        <begin position="164"/>
        <end position="185"/>
    </location>
</feature>
<evidence type="ECO:0000256" key="2">
    <source>
        <dbReference type="SAM" id="Phobius"/>
    </source>
</evidence>
<organism evidence="3 4">
    <name type="scientific">Kutzneria kofuensis</name>
    <dbReference type="NCBI Taxonomy" id="103725"/>
    <lineage>
        <taxon>Bacteria</taxon>
        <taxon>Bacillati</taxon>
        <taxon>Actinomycetota</taxon>
        <taxon>Actinomycetes</taxon>
        <taxon>Pseudonocardiales</taxon>
        <taxon>Pseudonocardiaceae</taxon>
        <taxon>Kutzneria</taxon>
    </lineage>
</organism>
<keyword evidence="2" id="KW-0812">Transmembrane</keyword>
<evidence type="ECO:0000256" key="1">
    <source>
        <dbReference type="SAM" id="MobiDB-lite"/>
    </source>
</evidence>
<feature type="transmembrane region" description="Helical" evidence="2">
    <location>
        <begin position="27"/>
        <end position="45"/>
    </location>
</feature>
<evidence type="ECO:0000313" key="4">
    <source>
        <dbReference type="Proteomes" id="UP000585638"/>
    </source>
</evidence>
<reference evidence="3 4" key="1">
    <citation type="submission" date="2020-08" db="EMBL/GenBank/DDBJ databases">
        <title>Sequencing the genomes of 1000 actinobacteria strains.</title>
        <authorList>
            <person name="Klenk H.-P."/>
        </authorList>
    </citation>
    <scope>NUCLEOTIDE SEQUENCE [LARGE SCALE GENOMIC DNA]</scope>
    <source>
        <strain evidence="3 4">DSM 43851</strain>
    </source>
</reference>
<accession>A0A7W9NKA3</accession>
<feature type="region of interest" description="Disordered" evidence="1">
    <location>
        <begin position="1"/>
        <end position="22"/>
    </location>
</feature>
<feature type="transmembrane region" description="Helical" evidence="2">
    <location>
        <begin position="197"/>
        <end position="216"/>
    </location>
</feature>
<gene>
    <name evidence="3" type="ORF">BJ998_006254</name>
</gene>
<feature type="transmembrane region" description="Helical" evidence="2">
    <location>
        <begin position="109"/>
        <end position="126"/>
    </location>
</feature>
<evidence type="ECO:0008006" key="5">
    <source>
        <dbReference type="Google" id="ProtNLM"/>
    </source>
</evidence>